<sequence>MSLCSMQHSLIRVDIVETRINWPREDEEKLMNMLNGDEDVKLAKGNNISMRNFSMQRLAAIIDDLGLILLDLT</sequence>
<reference evidence="1" key="1">
    <citation type="journal article" date="2023" name="bioRxiv">
        <title>Improved chromosome-level genome assembly for marigold (Tagetes erecta).</title>
        <authorList>
            <person name="Jiang F."/>
            <person name="Yuan L."/>
            <person name="Wang S."/>
            <person name="Wang H."/>
            <person name="Xu D."/>
            <person name="Wang A."/>
            <person name="Fan W."/>
        </authorList>
    </citation>
    <scope>NUCLEOTIDE SEQUENCE</scope>
    <source>
        <strain evidence="1">WSJ</strain>
        <tissue evidence="1">Leaf</tissue>
    </source>
</reference>
<accession>A0AAD8KLS7</accession>
<gene>
    <name evidence="1" type="ORF">QVD17_20590</name>
</gene>
<evidence type="ECO:0000313" key="2">
    <source>
        <dbReference type="Proteomes" id="UP001229421"/>
    </source>
</evidence>
<comment type="caution">
    <text evidence="1">The sequence shown here is derived from an EMBL/GenBank/DDBJ whole genome shotgun (WGS) entry which is preliminary data.</text>
</comment>
<dbReference type="AlphaFoldDB" id="A0AAD8KLS7"/>
<dbReference type="Proteomes" id="UP001229421">
    <property type="component" value="Unassembled WGS sequence"/>
</dbReference>
<keyword evidence="2" id="KW-1185">Reference proteome</keyword>
<organism evidence="1 2">
    <name type="scientific">Tagetes erecta</name>
    <name type="common">African marigold</name>
    <dbReference type="NCBI Taxonomy" id="13708"/>
    <lineage>
        <taxon>Eukaryota</taxon>
        <taxon>Viridiplantae</taxon>
        <taxon>Streptophyta</taxon>
        <taxon>Embryophyta</taxon>
        <taxon>Tracheophyta</taxon>
        <taxon>Spermatophyta</taxon>
        <taxon>Magnoliopsida</taxon>
        <taxon>eudicotyledons</taxon>
        <taxon>Gunneridae</taxon>
        <taxon>Pentapetalae</taxon>
        <taxon>asterids</taxon>
        <taxon>campanulids</taxon>
        <taxon>Asterales</taxon>
        <taxon>Asteraceae</taxon>
        <taxon>Asteroideae</taxon>
        <taxon>Heliantheae alliance</taxon>
        <taxon>Tageteae</taxon>
        <taxon>Tagetes</taxon>
    </lineage>
</organism>
<proteinExistence type="predicted"/>
<protein>
    <submittedName>
        <fullName evidence="1">Uncharacterized protein</fullName>
    </submittedName>
</protein>
<dbReference type="EMBL" id="JAUHHV010000005">
    <property type="protein sequence ID" value="KAK1425242.1"/>
    <property type="molecule type" value="Genomic_DNA"/>
</dbReference>
<name>A0AAD8KLS7_TARER</name>
<evidence type="ECO:0000313" key="1">
    <source>
        <dbReference type="EMBL" id="KAK1425242.1"/>
    </source>
</evidence>